<feature type="transmembrane region" description="Helical" evidence="1">
    <location>
        <begin position="46"/>
        <end position="65"/>
    </location>
</feature>
<sequence length="113" mass="12568">MKDIVTGIGLTESNTFILVGLLSISVSYVLLKPIIRLFVLLQWDKLLTFLLSSGFILAIIVSVIIETDVSNFYSAIHVLLGFCIYGFFIGTLSLFRYIFSPNKNSKQSVAQKA</sequence>
<evidence type="ECO:0000256" key="1">
    <source>
        <dbReference type="SAM" id="Phobius"/>
    </source>
</evidence>
<dbReference type="AlphaFoldDB" id="A0A516KF35"/>
<evidence type="ECO:0000313" key="2">
    <source>
        <dbReference type="EMBL" id="QDP40025.1"/>
    </source>
</evidence>
<feature type="transmembrane region" description="Helical" evidence="1">
    <location>
        <begin position="71"/>
        <end position="99"/>
    </location>
</feature>
<organism evidence="2 3">
    <name type="scientific">Radiobacillus deserti</name>
    <dbReference type="NCBI Taxonomy" id="2594883"/>
    <lineage>
        <taxon>Bacteria</taxon>
        <taxon>Bacillati</taxon>
        <taxon>Bacillota</taxon>
        <taxon>Bacilli</taxon>
        <taxon>Bacillales</taxon>
        <taxon>Bacillaceae</taxon>
        <taxon>Radiobacillus</taxon>
    </lineage>
</organism>
<proteinExistence type="predicted"/>
<evidence type="ECO:0000313" key="3">
    <source>
        <dbReference type="Proteomes" id="UP000315215"/>
    </source>
</evidence>
<reference evidence="2 3" key="1">
    <citation type="submission" date="2019-07" db="EMBL/GenBank/DDBJ databases">
        <authorList>
            <person name="Li J."/>
        </authorList>
    </citation>
    <scope>NUCLEOTIDE SEQUENCE [LARGE SCALE GENOMIC DNA]</scope>
    <source>
        <strain evidence="2 3">TKL69</strain>
    </source>
</reference>
<accession>A0A516KF35</accession>
<keyword evidence="1" id="KW-0812">Transmembrane</keyword>
<keyword evidence="3" id="KW-1185">Reference proteome</keyword>
<feature type="transmembrane region" description="Helical" evidence="1">
    <location>
        <begin position="15"/>
        <end position="34"/>
    </location>
</feature>
<dbReference type="EMBL" id="CP041666">
    <property type="protein sequence ID" value="QDP40025.1"/>
    <property type="molecule type" value="Genomic_DNA"/>
</dbReference>
<keyword evidence="1" id="KW-1133">Transmembrane helix</keyword>
<gene>
    <name evidence="2" type="ORF">FN924_07495</name>
</gene>
<dbReference type="Proteomes" id="UP000315215">
    <property type="component" value="Chromosome"/>
</dbReference>
<protein>
    <submittedName>
        <fullName evidence="2">Uncharacterized protein</fullName>
    </submittedName>
</protein>
<dbReference type="KEGG" id="aqt:FN924_07495"/>
<keyword evidence="1" id="KW-0472">Membrane</keyword>
<name>A0A516KF35_9BACI</name>